<accession>A0AAD5UZU3</accession>
<reference evidence="2" key="1">
    <citation type="submission" date="2022-07" db="EMBL/GenBank/DDBJ databases">
        <title>Genome Sequence of Physisporinus lineatus.</title>
        <authorList>
            <person name="Buettner E."/>
        </authorList>
    </citation>
    <scope>NUCLEOTIDE SEQUENCE</scope>
    <source>
        <strain evidence="2">VT162</strain>
    </source>
</reference>
<proteinExistence type="predicted"/>
<evidence type="ECO:0000313" key="3">
    <source>
        <dbReference type="Proteomes" id="UP001212997"/>
    </source>
</evidence>
<name>A0AAD5UZU3_9APHY</name>
<evidence type="ECO:0000256" key="1">
    <source>
        <dbReference type="SAM" id="MobiDB-lite"/>
    </source>
</evidence>
<sequence length="581" mass="63694">MTRHITKGHAIIRHPDLRRRSIPPNSVKFRLARKILAHFMKTKDKEASLQHYAGCLVFDQSTGCLPQRSTNSANNSWMSQSDVSDCVMADSSDCLSMDEICEQFSRMKISGDEEDWKTAADFDTGSYIDASDSSSQDTSFCSLSCSGSPSPGNASPFFTSTPDNVPSFSTAFSGSFVDIDDLPTHEVAKALEDHLIDDLCNQFSKLSLDDQEEEDWFSAAEFGASLGSSGSFGFVSASGSFDFHKTSLIVSSTPRFVASISFVLSAALSMASFVDLEEIPTPSVANVTDDQVMKRLREPSFTLSFFEEDEWHTAADIDVSYSGDMSLPDRSIDIHGDVEDNSNSEPEDDCDSEFFDIQIRDTEGRGIRSCRRHFRPRQVRNAKVDTLSISDSVDDPLPWNYKARWSTRPVIIVPHSPIRIISDNTDSPSESSAQVEDGNITPITGGTSHSQGLDCEDDGNACGNDDQGGDMSACSCNDNDNVKGIDGGRGNDKEAGIEPPTAFASAMFSGLRQWLDPFLSLFSSSPSTDPTEPEQWQVPPPLFFGDDSESSQFISSIGYPSRLLPRLPVFSPPRPFYDDLD</sequence>
<dbReference type="Proteomes" id="UP001212997">
    <property type="component" value="Unassembled WGS sequence"/>
</dbReference>
<dbReference type="EMBL" id="JANAWD010000344">
    <property type="protein sequence ID" value="KAJ3481018.1"/>
    <property type="molecule type" value="Genomic_DNA"/>
</dbReference>
<protein>
    <submittedName>
        <fullName evidence="2">Uncharacterized protein</fullName>
    </submittedName>
</protein>
<dbReference type="AlphaFoldDB" id="A0AAD5UZU3"/>
<keyword evidence="3" id="KW-1185">Reference proteome</keyword>
<gene>
    <name evidence="2" type="ORF">NLI96_g7952</name>
</gene>
<comment type="caution">
    <text evidence="2">The sequence shown here is derived from an EMBL/GenBank/DDBJ whole genome shotgun (WGS) entry which is preliminary data.</text>
</comment>
<evidence type="ECO:0000313" key="2">
    <source>
        <dbReference type="EMBL" id="KAJ3481018.1"/>
    </source>
</evidence>
<organism evidence="2 3">
    <name type="scientific">Meripilus lineatus</name>
    <dbReference type="NCBI Taxonomy" id="2056292"/>
    <lineage>
        <taxon>Eukaryota</taxon>
        <taxon>Fungi</taxon>
        <taxon>Dikarya</taxon>
        <taxon>Basidiomycota</taxon>
        <taxon>Agaricomycotina</taxon>
        <taxon>Agaricomycetes</taxon>
        <taxon>Polyporales</taxon>
        <taxon>Meripilaceae</taxon>
        <taxon>Meripilus</taxon>
    </lineage>
</organism>
<feature type="region of interest" description="Disordered" evidence="1">
    <location>
        <begin position="525"/>
        <end position="549"/>
    </location>
</feature>
<feature type="compositionally biased region" description="Low complexity" evidence="1">
    <location>
        <begin position="525"/>
        <end position="534"/>
    </location>
</feature>